<dbReference type="GO" id="GO:0002949">
    <property type="term" value="P:tRNA threonylcarbamoyladenosine modification"/>
    <property type="evidence" value="ECO:0007669"/>
    <property type="project" value="InterPro"/>
</dbReference>
<dbReference type="GO" id="GO:0008233">
    <property type="term" value="F:peptidase activity"/>
    <property type="evidence" value="ECO:0007669"/>
    <property type="project" value="UniProtKB-KW"/>
</dbReference>
<keyword evidence="3" id="KW-1185">Reference proteome</keyword>
<dbReference type="InterPro" id="IPR022496">
    <property type="entry name" value="T6A_TsaB"/>
</dbReference>
<evidence type="ECO:0000313" key="3">
    <source>
        <dbReference type="Proteomes" id="UP000008957"/>
    </source>
</evidence>
<feature type="domain" description="Gcp-like" evidence="1">
    <location>
        <begin position="39"/>
        <end position="127"/>
    </location>
</feature>
<keyword evidence="2" id="KW-0645">Protease</keyword>
<dbReference type="GO" id="GO:0006508">
    <property type="term" value="P:proteolysis"/>
    <property type="evidence" value="ECO:0007669"/>
    <property type="project" value="UniProtKB-KW"/>
</dbReference>
<dbReference type="Gene3D" id="3.30.420.40">
    <property type="match status" value="1"/>
</dbReference>
<proteinExistence type="predicted"/>
<dbReference type="InterPro" id="IPR043129">
    <property type="entry name" value="ATPase_NBD"/>
</dbReference>
<gene>
    <name evidence="2" type="ORF">SY1_16620</name>
</gene>
<reference evidence="3" key="1">
    <citation type="submission" date="2010-03" db="EMBL/GenBank/DDBJ databases">
        <title>The genome sequence of Synergistetes sp. SGP1.</title>
        <authorList>
            <consortium name="metaHIT consortium -- http://www.metahit.eu/"/>
            <person name="Pajon A."/>
            <person name="Turner K."/>
            <person name="Parkhill J."/>
            <person name="Wade W."/>
            <person name="Vartoukian S."/>
        </authorList>
    </citation>
    <scope>NUCLEOTIDE SEQUENCE [LARGE SCALE GENOMIC DNA]</scope>
    <source>
        <strain evidence="3">SGP1</strain>
    </source>
</reference>
<protein>
    <submittedName>
        <fullName evidence="2">Inactive homolog of metal-dependent proteases, putative molecular chaperone</fullName>
    </submittedName>
</protein>
<dbReference type="InterPro" id="IPR000905">
    <property type="entry name" value="Gcp-like_dom"/>
</dbReference>
<dbReference type="RefSeq" id="WP_015556772.1">
    <property type="nucleotide sequence ID" value="NC_021038.1"/>
</dbReference>
<dbReference type="AlphaFoldDB" id="A0AB94IY13"/>
<reference evidence="2 3" key="2">
    <citation type="submission" date="2010-03" db="EMBL/GenBank/DDBJ databases">
        <authorList>
            <person name="Pajon A."/>
        </authorList>
    </citation>
    <scope>NUCLEOTIDE SEQUENCE [LARGE SCALE GENOMIC DNA]</scope>
    <source>
        <strain evidence="2 3">SGP1</strain>
    </source>
</reference>
<evidence type="ECO:0000313" key="2">
    <source>
        <dbReference type="EMBL" id="CBL28625.1"/>
    </source>
</evidence>
<evidence type="ECO:0000259" key="1">
    <source>
        <dbReference type="Pfam" id="PF00814"/>
    </source>
</evidence>
<dbReference type="Proteomes" id="UP000008957">
    <property type="component" value="Chromosome"/>
</dbReference>
<dbReference type="KEGG" id="sbr:SY1_16620"/>
<keyword evidence="2" id="KW-0378">Hydrolase</keyword>
<dbReference type="SUPFAM" id="SSF53067">
    <property type="entry name" value="Actin-like ATPase domain"/>
    <property type="match status" value="1"/>
</dbReference>
<organism evidence="2 3">
    <name type="scientific">Fretibacterium fastidiosum</name>
    <dbReference type="NCBI Taxonomy" id="651822"/>
    <lineage>
        <taxon>Bacteria</taxon>
        <taxon>Thermotogati</taxon>
        <taxon>Synergistota</taxon>
        <taxon>Synergistia</taxon>
        <taxon>Synergistales</taxon>
        <taxon>Aminobacteriaceae</taxon>
        <taxon>Fretibacterium</taxon>
    </lineage>
</organism>
<dbReference type="EMBL" id="FP929056">
    <property type="protein sequence ID" value="CBL28625.1"/>
    <property type="molecule type" value="Genomic_DNA"/>
</dbReference>
<name>A0AB94IY13_9BACT</name>
<sequence>MRGRVLALDCSLRLTGVALGEEGREVASEALDLGRCQAAELPLMAARLLEGAGWAVQDLDLVAVTSGPGYFTGIRVGAAYAAALAFGLGVGLVPVPSLEMLALSCPDRTAVLALVYAGRGFVYAASHGVSEGCPAGEYGGEFIAEWMACHPGVQAISDDPQRAARAADLTFPIRAVRPDVRVLTQVAWARRDRAIDPKELKVAYCRAPQGME</sequence>
<dbReference type="NCBIfam" id="TIGR03725">
    <property type="entry name" value="T6A_YeaZ"/>
    <property type="match status" value="1"/>
</dbReference>
<accession>A0AB94IY13</accession>
<dbReference type="Pfam" id="PF00814">
    <property type="entry name" value="TsaD"/>
    <property type="match status" value="1"/>
</dbReference>